<dbReference type="InterPro" id="IPR050845">
    <property type="entry name" value="Cu-binding_ET"/>
</dbReference>
<dbReference type="InterPro" id="IPR008972">
    <property type="entry name" value="Cupredoxin"/>
</dbReference>
<evidence type="ECO:0000313" key="10">
    <source>
        <dbReference type="EMBL" id="OZI55433.1"/>
    </source>
</evidence>
<evidence type="ECO:0000256" key="3">
    <source>
        <dbReference type="ARBA" id="ARBA00022723"/>
    </source>
</evidence>
<feature type="region of interest" description="Disordered" evidence="7">
    <location>
        <begin position="28"/>
        <end position="59"/>
    </location>
</feature>
<evidence type="ECO:0000256" key="8">
    <source>
        <dbReference type="SAM" id="SignalP"/>
    </source>
</evidence>
<comment type="caution">
    <text evidence="10">The sequence shown here is derived from an EMBL/GenBank/DDBJ whole genome shotgun (WGS) entry which is preliminary data.</text>
</comment>
<dbReference type="RefSeq" id="WP_094798489.1">
    <property type="nucleotide sequence ID" value="NZ_NEVP01000001.1"/>
</dbReference>
<dbReference type="InterPro" id="IPR028871">
    <property type="entry name" value="BlueCu_1_BS"/>
</dbReference>
<sequence>MPSLLHSLRLPLAALLLATTALPLHAAPGAPHTHGAAHDRAHDPEHPAPAEDGTGVPGQAGAVTRTIEVDMGDDMRFTPAAFDVRAGETVRIALRNRGMLRHELVLGNAQTLAAHYDAMLARPGMTHEHTANALSLDGGETGELLWRFTDAGTVSFACLEPGHYPAGMRGEVRVR</sequence>
<dbReference type="Proteomes" id="UP000216913">
    <property type="component" value="Unassembled WGS sequence"/>
</dbReference>
<protein>
    <recommendedName>
        <fullName evidence="9">Blue (type 1) copper domain-containing protein</fullName>
    </recommendedName>
</protein>
<dbReference type="Pfam" id="PF00127">
    <property type="entry name" value="Copper-bind"/>
    <property type="match status" value="1"/>
</dbReference>
<reference evidence="10 11" key="1">
    <citation type="submission" date="2017-05" db="EMBL/GenBank/DDBJ databases">
        <title>Complete and WGS of Bordetella genogroups.</title>
        <authorList>
            <person name="Spilker T."/>
            <person name="LiPuma J."/>
        </authorList>
    </citation>
    <scope>NUCLEOTIDE SEQUENCE [LARGE SCALE GENOMIC DNA]</scope>
    <source>
        <strain evidence="10 11">AU10456</strain>
    </source>
</reference>
<keyword evidence="8" id="KW-0732">Signal</keyword>
<evidence type="ECO:0000256" key="1">
    <source>
        <dbReference type="ARBA" id="ARBA00004418"/>
    </source>
</evidence>
<dbReference type="PROSITE" id="PS00196">
    <property type="entry name" value="COPPER_BLUE"/>
    <property type="match status" value="1"/>
</dbReference>
<keyword evidence="3" id="KW-0479">Metal-binding</keyword>
<dbReference type="OrthoDB" id="9816061at2"/>
<feature type="signal peptide" evidence="8">
    <location>
        <begin position="1"/>
        <end position="26"/>
    </location>
</feature>
<dbReference type="Gene3D" id="2.60.40.420">
    <property type="entry name" value="Cupredoxins - blue copper proteins"/>
    <property type="match status" value="1"/>
</dbReference>
<comment type="subcellular location">
    <subcellularLocation>
        <location evidence="1">Periplasm</location>
    </subcellularLocation>
</comment>
<evidence type="ECO:0000256" key="5">
    <source>
        <dbReference type="ARBA" id="ARBA00022982"/>
    </source>
</evidence>
<feature type="domain" description="Blue (type 1) copper" evidence="9">
    <location>
        <begin position="67"/>
        <end position="174"/>
    </location>
</feature>
<dbReference type="EMBL" id="NEVP01000001">
    <property type="protein sequence ID" value="OZI55433.1"/>
    <property type="molecule type" value="Genomic_DNA"/>
</dbReference>
<dbReference type="GO" id="GO:0009055">
    <property type="term" value="F:electron transfer activity"/>
    <property type="evidence" value="ECO:0007669"/>
    <property type="project" value="InterPro"/>
</dbReference>
<name>A0A261U3J2_9BORD</name>
<dbReference type="PANTHER" id="PTHR38439">
    <property type="entry name" value="AURACYANIN-B"/>
    <property type="match status" value="1"/>
</dbReference>
<feature type="compositionally biased region" description="Basic and acidic residues" evidence="7">
    <location>
        <begin position="36"/>
        <end position="49"/>
    </location>
</feature>
<evidence type="ECO:0000256" key="6">
    <source>
        <dbReference type="ARBA" id="ARBA00023008"/>
    </source>
</evidence>
<evidence type="ECO:0000256" key="4">
    <source>
        <dbReference type="ARBA" id="ARBA00022764"/>
    </source>
</evidence>
<dbReference type="PANTHER" id="PTHR38439:SF3">
    <property type="entry name" value="COPPER-RESISTANT CUPROPROTEIN COPI"/>
    <property type="match status" value="1"/>
</dbReference>
<dbReference type="InterPro" id="IPR000923">
    <property type="entry name" value="BlueCu_1"/>
</dbReference>
<evidence type="ECO:0000256" key="2">
    <source>
        <dbReference type="ARBA" id="ARBA00022448"/>
    </source>
</evidence>
<dbReference type="SUPFAM" id="SSF49503">
    <property type="entry name" value="Cupredoxins"/>
    <property type="match status" value="1"/>
</dbReference>
<dbReference type="AlphaFoldDB" id="A0A261U3J2"/>
<dbReference type="CDD" id="cd04211">
    <property type="entry name" value="Cupredoxin_like_2"/>
    <property type="match status" value="1"/>
</dbReference>
<keyword evidence="4" id="KW-0574">Periplasm</keyword>
<organism evidence="10 11">
    <name type="scientific">Bordetella genomosp. 5</name>
    <dbReference type="NCBI Taxonomy" id="1395608"/>
    <lineage>
        <taxon>Bacteria</taxon>
        <taxon>Pseudomonadati</taxon>
        <taxon>Pseudomonadota</taxon>
        <taxon>Betaproteobacteria</taxon>
        <taxon>Burkholderiales</taxon>
        <taxon>Alcaligenaceae</taxon>
        <taxon>Bordetella</taxon>
    </lineage>
</organism>
<gene>
    <name evidence="10" type="ORF">CAL25_03285</name>
</gene>
<keyword evidence="6" id="KW-0186">Copper</keyword>
<evidence type="ECO:0000256" key="7">
    <source>
        <dbReference type="SAM" id="MobiDB-lite"/>
    </source>
</evidence>
<evidence type="ECO:0000313" key="11">
    <source>
        <dbReference type="Proteomes" id="UP000216913"/>
    </source>
</evidence>
<keyword evidence="11" id="KW-1185">Reference proteome</keyword>
<keyword evidence="5" id="KW-0249">Electron transport</keyword>
<feature type="chain" id="PRO_5012898822" description="Blue (type 1) copper domain-containing protein" evidence="8">
    <location>
        <begin position="27"/>
        <end position="175"/>
    </location>
</feature>
<accession>A0A261U3J2</accession>
<dbReference type="GO" id="GO:0005507">
    <property type="term" value="F:copper ion binding"/>
    <property type="evidence" value="ECO:0007669"/>
    <property type="project" value="InterPro"/>
</dbReference>
<proteinExistence type="predicted"/>
<keyword evidence="2" id="KW-0813">Transport</keyword>
<evidence type="ECO:0000259" key="9">
    <source>
        <dbReference type="Pfam" id="PF00127"/>
    </source>
</evidence>
<dbReference type="GO" id="GO:0042597">
    <property type="term" value="C:periplasmic space"/>
    <property type="evidence" value="ECO:0007669"/>
    <property type="project" value="UniProtKB-SubCell"/>
</dbReference>